<dbReference type="Proteomes" id="UP001431010">
    <property type="component" value="Chromosome"/>
</dbReference>
<keyword evidence="3" id="KW-1185">Reference proteome</keyword>
<feature type="region of interest" description="Disordered" evidence="1">
    <location>
        <begin position="259"/>
        <end position="279"/>
    </location>
</feature>
<protein>
    <recommendedName>
        <fullName evidence="4">Transcriptional regulator</fullName>
    </recommendedName>
</protein>
<accession>A0ABY3RFF6</accession>
<reference evidence="2" key="1">
    <citation type="journal article" date="2024" name="Antonie Van Leeuwenhoek">
        <title>Bradyrhizobium ontarionense sp. nov., a novel bacterial symbiont isolated from Aeschynomene indica (Indian jointvetch), harbours photosynthesis, nitrogen fixation and nitrous oxide (N2O) reductase genes.</title>
        <authorList>
            <person name="Bromfield E.S.P."/>
            <person name="Cloutier S."/>
        </authorList>
    </citation>
    <scope>NUCLEOTIDE SEQUENCE</scope>
    <source>
        <strain evidence="2">A19</strain>
    </source>
</reference>
<evidence type="ECO:0000313" key="3">
    <source>
        <dbReference type="Proteomes" id="UP001431010"/>
    </source>
</evidence>
<organism evidence="2 3">
    <name type="scientific">Bradyrhizobium ontarionense</name>
    <dbReference type="NCBI Taxonomy" id="2898149"/>
    <lineage>
        <taxon>Bacteria</taxon>
        <taxon>Pseudomonadati</taxon>
        <taxon>Pseudomonadota</taxon>
        <taxon>Alphaproteobacteria</taxon>
        <taxon>Hyphomicrobiales</taxon>
        <taxon>Nitrobacteraceae</taxon>
        <taxon>Bradyrhizobium</taxon>
    </lineage>
</organism>
<dbReference type="RefSeq" id="WP_231324212.1">
    <property type="nucleotide sequence ID" value="NZ_CP088156.1"/>
</dbReference>
<evidence type="ECO:0008006" key="4">
    <source>
        <dbReference type="Google" id="ProtNLM"/>
    </source>
</evidence>
<feature type="compositionally biased region" description="Low complexity" evidence="1">
    <location>
        <begin position="142"/>
        <end position="164"/>
    </location>
</feature>
<feature type="compositionally biased region" description="Low complexity" evidence="1">
    <location>
        <begin position="174"/>
        <end position="187"/>
    </location>
</feature>
<gene>
    <name evidence="2" type="ORF">LQG66_05355</name>
</gene>
<evidence type="ECO:0000313" key="2">
    <source>
        <dbReference type="EMBL" id="UFZ05742.1"/>
    </source>
</evidence>
<feature type="compositionally biased region" description="Basic and acidic residues" evidence="1">
    <location>
        <begin position="188"/>
        <end position="199"/>
    </location>
</feature>
<name>A0ABY3RFF6_9BRAD</name>
<feature type="region of interest" description="Disordered" evidence="1">
    <location>
        <begin position="126"/>
        <end position="199"/>
    </location>
</feature>
<dbReference type="EMBL" id="CP088156">
    <property type="protein sequence ID" value="UFZ05742.1"/>
    <property type="molecule type" value="Genomic_DNA"/>
</dbReference>
<feature type="compositionally biased region" description="Pro residues" evidence="1">
    <location>
        <begin position="268"/>
        <end position="279"/>
    </location>
</feature>
<evidence type="ECO:0000256" key="1">
    <source>
        <dbReference type="SAM" id="MobiDB-lite"/>
    </source>
</evidence>
<sequence length="279" mass="29258">MPVQTTPKEVDPGDVALSPDDDICEEIYQRVLGEVRARIDQRIADIEAKAAATELVEVDEPATDSAEQTAVPRAPRRRPVLRAAITLVASAGLAGAVVTLARDHTQAITSVTDRIDAAIQSVRENLPKTASTREPETAMSGSSSSEAVLVAPASPSPSPSSAALPPLPLPDATPAPSSDPSSAMAEATPERDVSSAPERDLVPLIEKIAHDVAGLQAGLQDLKASQEQTSRDHTKAIEQLQASQDQLARAVRAAKNETTVGAAARLAPRPPQARPPRFP</sequence>
<proteinExistence type="predicted"/>